<evidence type="ECO:0000256" key="2">
    <source>
        <dbReference type="ARBA" id="ARBA00022723"/>
    </source>
</evidence>
<dbReference type="GO" id="GO:0042393">
    <property type="term" value="F:histone binding"/>
    <property type="evidence" value="ECO:0007669"/>
    <property type="project" value="TreeGrafter"/>
</dbReference>
<sequence>MGQPSAPPLPITHPPPPALTQLPPAPAQSTGGNVGGCQVRCAGCKMVLTVGPGLTEFACPSCKLPQMLPPELMQPNQVLPHQQRNVQAYGIDPTKIQLPCAHCKALLNVPHGLSRFNCPQCGIELAVDLSKFRHLSSDLRLPTPSEEVNEVAVEVEREEDEGGTVGDTFMDYRPPKLSIGPPHPDPIVETSSLSAVQPPEPTYDLRIKDDLENSEALSCLQIETLVYACQRHLQHLPNGARAGFFLGDGAGVGKGRTIAGLMWENWHQGRRKALWISIGSDLKFDSRRDLDDVGAMCIEVHALNKLPYSKLDSKSVGIREGVVFLTYSSLIASSEKGRSRLQQLVQWCGPQYDGLIIFDECHKAKNLVPEAGGQPTRTGEAVLEIQARLPEARVIYCSATGASEPRNMGYMVRLGLWGVGTSFINFREFLGAMEKGGVGALELVAMDMKARGMYVCRTLSYEGVEFEVVEVPLDSSMMDMYRKAAEFWAELRLELLSASSFLTSDKPSSSQLWRLFWANHQRFFRHMCMSAKVPAVVNLSKQALMENKCVVIGLQSTGEARTEEAVSKYGLEFDDFISGPRELLLKFVEENYPLPEKPEPLPEESEKELPRKRHSATPDVSFTGRVRKVAKWQAESDEESEWGSETDTEPESVGSDDEFQICNICNSEEERKKLLQCSCCGQLIHPACLVPPVVEAVPEDWSCHSCKEKTEEYLQERRAYVAELLKRYEAAAERQSKFLEIIRSMDLPNNPLDDIIDQLGGPDKVSEITGRRGMLVRASDGKGVTYQARNTKDVTMEMVNMHEKQLFMNGKKLVAIISEAGSAGVSLQADRRTINQKRRVHITLELPWSADRAIQQFGRTHRSNQASAPEYRLLFTNLGGERRFASIVAKRLESLGALTQGDRRAGPSLSTYNYDSVYGKRALMMMYKGLLEQESLPVVPPGCSSEEPETIRDFVLKGKTALISVGIIRDSVFGSGKDSGKSSGRIVDSDMHDVGRFLNRLLGLPPEIQNKLFELFVSTLNLLIQNARTEGQLDSGIVDMKANSVELQGTPKTVHVDHMSGASTMLFTFTLNRGMTWESALSLLEEKQKENSGSPNNGFYESRREWLGRRHFILAFEGSASGMYKVFRPTIGESLREMPIAELKDKYRKISSLEKARSGWDDEYDVSSKQCMHGPNCKLGNFCTVGRRLQEVNVLGGLILPVWGTIEKALSKQARQSHKRIRVVRVVTTTENQRIVGLLIPNAAVDSVLQDLAWVQDIYE</sequence>
<proteinExistence type="inferred from homology"/>
<evidence type="ECO:0000256" key="6">
    <source>
        <dbReference type="ARBA" id="ARBA00023163"/>
    </source>
</evidence>
<evidence type="ECO:0000256" key="3">
    <source>
        <dbReference type="ARBA" id="ARBA00022771"/>
    </source>
</evidence>
<feature type="region of interest" description="Disordered" evidence="7">
    <location>
        <begin position="595"/>
        <end position="617"/>
    </location>
</feature>
<dbReference type="SUPFAM" id="SSF57903">
    <property type="entry name" value="FYVE/PHD zinc finger"/>
    <property type="match status" value="1"/>
</dbReference>
<feature type="region of interest" description="Disordered" evidence="7">
    <location>
        <begin position="146"/>
        <end position="168"/>
    </location>
</feature>
<dbReference type="FunFam" id="3.40.50.300:FF:000342">
    <property type="entry name" value="Protein strawberry notch homolog 2"/>
    <property type="match status" value="1"/>
</dbReference>
<dbReference type="InterPro" id="IPR019787">
    <property type="entry name" value="Znf_PHD-finger"/>
</dbReference>
<dbReference type="GO" id="GO:0005634">
    <property type="term" value="C:nucleus"/>
    <property type="evidence" value="ECO:0007669"/>
    <property type="project" value="TreeGrafter"/>
</dbReference>
<feature type="compositionally biased region" description="Pro residues" evidence="7">
    <location>
        <begin position="1"/>
        <end position="26"/>
    </location>
</feature>
<dbReference type="Pfam" id="PF13871">
    <property type="entry name" value="Helicase_C_4"/>
    <property type="match status" value="1"/>
</dbReference>
<dbReference type="InterPro" id="IPR011011">
    <property type="entry name" value="Znf_FYVE_PHD"/>
</dbReference>
<evidence type="ECO:0000256" key="4">
    <source>
        <dbReference type="ARBA" id="ARBA00022833"/>
    </source>
</evidence>
<dbReference type="InterPro" id="IPR001965">
    <property type="entry name" value="Znf_PHD"/>
</dbReference>
<dbReference type="PANTHER" id="PTHR12706">
    <property type="entry name" value="STRAWBERRY NOTCH-RELATED"/>
    <property type="match status" value="1"/>
</dbReference>
<dbReference type="Pfam" id="PF23547">
    <property type="entry name" value="Zn_ribbon_FGT1_1"/>
    <property type="match status" value="1"/>
</dbReference>
<dbReference type="Pfam" id="PF23548">
    <property type="entry name" value="Zn_ribbon_FGT1_2"/>
    <property type="match status" value="1"/>
</dbReference>
<keyword evidence="6" id="KW-0804">Transcription</keyword>
<protein>
    <recommendedName>
        <fullName evidence="8">Zinc finger PHD-type domain-containing protein</fullName>
    </recommendedName>
</protein>
<dbReference type="InterPro" id="IPR057025">
    <property type="entry name" value="Znr_FGT1_2"/>
</dbReference>
<dbReference type="InterPro" id="IPR039187">
    <property type="entry name" value="SNO_AAA"/>
</dbReference>
<dbReference type="Pfam" id="PF13872">
    <property type="entry name" value="AAA_34"/>
    <property type="match status" value="1"/>
</dbReference>
<dbReference type="InterPro" id="IPR057024">
    <property type="entry name" value="Znr_FGT1_1"/>
</dbReference>
<feature type="region of interest" description="Disordered" evidence="7">
    <location>
        <begin position="1"/>
        <end position="27"/>
    </location>
</feature>
<dbReference type="Gene3D" id="3.40.50.300">
    <property type="entry name" value="P-loop containing nucleotide triphosphate hydrolases"/>
    <property type="match status" value="1"/>
</dbReference>
<dbReference type="SMART" id="SM00249">
    <property type="entry name" value="PHD"/>
    <property type="match status" value="1"/>
</dbReference>
<reference evidence="9" key="1">
    <citation type="submission" date="2023-05" db="EMBL/GenBank/DDBJ databases">
        <authorList>
            <person name="Huff M."/>
        </authorList>
    </citation>
    <scope>NUCLEOTIDE SEQUENCE</scope>
</reference>
<evidence type="ECO:0000259" key="8">
    <source>
        <dbReference type="SMART" id="SM00249"/>
    </source>
</evidence>
<keyword evidence="4" id="KW-0862">Zinc</keyword>
<dbReference type="SUPFAM" id="SSF52540">
    <property type="entry name" value="P-loop containing nucleoside triphosphate hydrolases"/>
    <property type="match status" value="2"/>
</dbReference>
<evidence type="ECO:0000313" key="10">
    <source>
        <dbReference type="Proteomes" id="UP000834106"/>
    </source>
</evidence>
<evidence type="ECO:0000256" key="5">
    <source>
        <dbReference type="ARBA" id="ARBA00023015"/>
    </source>
</evidence>
<dbReference type="GO" id="GO:0008270">
    <property type="term" value="F:zinc ion binding"/>
    <property type="evidence" value="ECO:0007669"/>
    <property type="project" value="UniProtKB-KW"/>
</dbReference>
<feature type="region of interest" description="Disordered" evidence="7">
    <location>
        <begin position="633"/>
        <end position="655"/>
    </location>
</feature>
<feature type="domain" description="Zinc finger PHD-type" evidence="8">
    <location>
        <begin position="661"/>
        <end position="707"/>
    </location>
</feature>
<organism evidence="9 10">
    <name type="scientific">Fraxinus pennsylvanica</name>
    <dbReference type="NCBI Taxonomy" id="56036"/>
    <lineage>
        <taxon>Eukaryota</taxon>
        <taxon>Viridiplantae</taxon>
        <taxon>Streptophyta</taxon>
        <taxon>Embryophyta</taxon>
        <taxon>Tracheophyta</taxon>
        <taxon>Spermatophyta</taxon>
        <taxon>Magnoliopsida</taxon>
        <taxon>eudicotyledons</taxon>
        <taxon>Gunneridae</taxon>
        <taxon>Pentapetalae</taxon>
        <taxon>asterids</taxon>
        <taxon>lamiids</taxon>
        <taxon>Lamiales</taxon>
        <taxon>Oleaceae</taxon>
        <taxon>Oleeae</taxon>
        <taxon>Fraxinus</taxon>
    </lineage>
</organism>
<feature type="compositionally biased region" description="Acidic residues" evidence="7">
    <location>
        <begin position="635"/>
        <end position="655"/>
    </location>
</feature>
<dbReference type="Pfam" id="PF25373">
    <property type="entry name" value="SBNO"/>
    <property type="match status" value="1"/>
</dbReference>
<keyword evidence="2" id="KW-0479">Metal-binding</keyword>
<accession>A0AAD1YZC4</accession>
<keyword evidence="10" id="KW-1185">Reference proteome</keyword>
<dbReference type="Pfam" id="PF00628">
    <property type="entry name" value="PHD"/>
    <property type="match status" value="1"/>
</dbReference>
<dbReference type="Proteomes" id="UP000834106">
    <property type="component" value="Chromosome 4"/>
</dbReference>
<dbReference type="Gene3D" id="3.30.40.10">
    <property type="entry name" value="Zinc/RING finger domain, C3HC4 (zinc finger)"/>
    <property type="match status" value="1"/>
</dbReference>
<dbReference type="InterPro" id="IPR013083">
    <property type="entry name" value="Znf_RING/FYVE/PHD"/>
</dbReference>
<dbReference type="PANTHER" id="PTHR12706:SF13">
    <property type="entry name" value="PROTEIN FORGETTER 1"/>
    <property type="match status" value="1"/>
</dbReference>
<dbReference type="GO" id="GO:0031490">
    <property type="term" value="F:chromatin DNA binding"/>
    <property type="evidence" value="ECO:0007669"/>
    <property type="project" value="TreeGrafter"/>
</dbReference>
<dbReference type="GO" id="GO:0006355">
    <property type="term" value="P:regulation of DNA-templated transcription"/>
    <property type="evidence" value="ECO:0007669"/>
    <property type="project" value="InterPro"/>
</dbReference>
<dbReference type="InterPro" id="IPR026937">
    <property type="entry name" value="SBNO_Helicase_C_dom"/>
</dbReference>
<keyword evidence="5" id="KW-0805">Transcription regulation</keyword>
<dbReference type="InterPro" id="IPR026741">
    <property type="entry name" value="SNO"/>
</dbReference>
<name>A0AAD1YZC4_9LAMI</name>
<dbReference type="InterPro" id="IPR057332">
    <property type="entry name" value="SBNO_a/b_dom"/>
</dbReference>
<comment type="similarity">
    <text evidence="1">Belongs to the SBNO family.</text>
</comment>
<evidence type="ECO:0000313" key="9">
    <source>
        <dbReference type="EMBL" id="CAI9760208.1"/>
    </source>
</evidence>
<evidence type="ECO:0000256" key="7">
    <source>
        <dbReference type="SAM" id="MobiDB-lite"/>
    </source>
</evidence>
<dbReference type="EMBL" id="OU503039">
    <property type="protein sequence ID" value="CAI9760208.1"/>
    <property type="molecule type" value="Genomic_DNA"/>
</dbReference>
<keyword evidence="3" id="KW-0863">Zinc-finger</keyword>
<evidence type="ECO:0000256" key="1">
    <source>
        <dbReference type="ARBA" id="ARBA00006992"/>
    </source>
</evidence>
<gene>
    <name evidence="9" type="ORF">FPE_LOCUS7638</name>
</gene>
<dbReference type="InterPro" id="IPR027417">
    <property type="entry name" value="P-loop_NTPase"/>
</dbReference>
<dbReference type="AlphaFoldDB" id="A0AAD1YZC4"/>